<dbReference type="NCBIfam" id="TIGR01693">
    <property type="entry name" value="UTase_glnD"/>
    <property type="match status" value="1"/>
</dbReference>
<evidence type="ECO:0000256" key="6">
    <source>
        <dbReference type="HAMAP-Rule" id="MF_00277"/>
    </source>
</evidence>
<comment type="caution">
    <text evidence="6">Lacks conserved residue(s) required for the propagation of feature annotation.</text>
</comment>
<proteinExistence type="inferred from homology"/>
<comment type="domain">
    <text evidence="6">Has four distinct domains: an N-terminal nucleotidyltransferase (NT) domain responsible for UTase activity, a central HD domain that encodes UR activity, and two C-terminal ACT domains that seem to have a role in glutamine sensing.</text>
</comment>
<dbReference type="SUPFAM" id="SSF81301">
    <property type="entry name" value="Nucleotidyltransferase"/>
    <property type="match status" value="1"/>
</dbReference>
<dbReference type="SUPFAM" id="SSF81891">
    <property type="entry name" value="Poly A polymerase C-terminal region-like"/>
    <property type="match status" value="1"/>
</dbReference>
<dbReference type="PANTHER" id="PTHR47320:SF1">
    <property type="entry name" value="BIFUNCTIONAL URIDYLYLTRANSFERASE_URIDYLYL-REMOVING ENZYME"/>
    <property type="match status" value="1"/>
</dbReference>
<comment type="activity regulation">
    <text evidence="6">Uridylyltransferase (UTase) activity is inhibited by glutamine, while glutamine activates uridylyl-removing (UR) activity.</text>
</comment>
<dbReference type="Pfam" id="PF08335">
    <property type="entry name" value="GlnD_UR_UTase"/>
    <property type="match status" value="1"/>
</dbReference>
<dbReference type="EMBL" id="CP066776">
    <property type="protein sequence ID" value="QQL44015.1"/>
    <property type="molecule type" value="Genomic_DNA"/>
</dbReference>
<sequence length="929" mass="107020">MTAADSSDNTDSTAIQDPCAWVEQQLAAASPEQLANHNDRVALLKQVLKTGEEVIKRIHLEGAPGMEVCKLRSCMIDLILRRVFDDAMVDIDPQSKTNLTLVATGGYGRGMLNPFSDIDILFLHSDKIKQLDAPSQDAVESVLYLLWDIGLKVGHATRSVKGCVQIGLEDFQTLSCFIESRLIAGDPALFDLFTEKVRNQCINGREDAYLANRFEDLDTRHERSFGTLYVQEPNLKSGVGALRDIHNIIWINYVKHQTLDLNELVNKGLLTAESLDILNEGHDFLLRVRNDLHYEEGRSRDVLTLFLQGVVATHFNYPQRSILRRCEAFMRDYYHQTRSIREITSQVMEGFQIESERKKHTGIISFLARRKEERESFDGFFSEGERLFAEHDDIFREDPARLIRMFQHTQLRHLRLSPNLKDLIAASLDLIDRPFRYNKAHRETFLAILSRRGDVSRTLRQMHRVGFLGKYIPEFGALDCMVQHEFFHRYTADEHTLRCIDMLDSLSEPQNEEQKRFAEIFNRLEDPAVLYLSMLLHDTGRAENARHHEDASALLSSKVCNRLQIKSGRRRLLIFLVDHHLTLWKTATTKNLEDPNTIADFAKVIRSSEYLRYLYLLTYADSNGTSSESWNSWKATLMAQLFKYTINYFENTKAFEERLAIIDPKLREQVLRKLSPGYAEEVDAHIENMPTRYLQSRKVSTIAEHIRVFRKFFEKLHRSDGSALNPAFTWQHREDQGSSKVIVCSWNRENLLARIAACLSALNLNILAADIYTRKDGLALDLFRVCTTNLGPVTNERTLKEFEKLMNQVFSADQIDMAKFIALGEQRQLKRKQDLPQFPQRVLISNKVDPNTTFVEIQALDRLALLTDIFTVFGEMKCEVAHARINTTRGAAIDTFYITEPNGDKITNETKLRDVQNRLEEKLDIPHEV</sequence>
<gene>
    <name evidence="6 7" type="primary">glnD</name>
    <name evidence="7" type="ORF">G3M56_008915</name>
</gene>
<dbReference type="EC" id="2.7.7.59" evidence="6"/>
<dbReference type="Pfam" id="PF01909">
    <property type="entry name" value="NTP_transf_2"/>
    <property type="match status" value="1"/>
</dbReference>
<dbReference type="RefSeq" id="WP_164363411.1">
    <property type="nucleotide sequence ID" value="NZ_CP066776.1"/>
</dbReference>
<dbReference type="Gene3D" id="1.10.3090.10">
    <property type="entry name" value="cca-adding enzyme, domain 2"/>
    <property type="match status" value="1"/>
</dbReference>
<keyword evidence="4 6" id="KW-0460">Magnesium</keyword>
<evidence type="ECO:0000256" key="5">
    <source>
        <dbReference type="ARBA" id="ARBA00023268"/>
    </source>
</evidence>
<dbReference type="PROSITE" id="PS51831">
    <property type="entry name" value="HD"/>
    <property type="match status" value="1"/>
</dbReference>
<dbReference type="InterPro" id="IPR043519">
    <property type="entry name" value="NT_sf"/>
</dbReference>
<evidence type="ECO:0000313" key="8">
    <source>
        <dbReference type="Proteomes" id="UP000475117"/>
    </source>
</evidence>
<dbReference type="Proteomes" id="UP000475117">
    <property type="component" value="Chromosome"/>
</dbReference>
<dbReference type="CDD" id="cd04873">
    <property type="entry name" value="ACT_UUR-ACR-like"/>
    <property type="match status" value="1"/>
</dbReference>
<feature type="region of interest" description="Uridylyltransferase" evidence="6">
    <location>
        <begin position="1"/>
        <end position="374"/>
    </location>
</feature>
<organism evidence="7 8">
    <name type="scientific">Sulfuriroseicoccus oceanibius</name>
    <dbReference type="NCBI Taxonomy" id="2707525"/>
    <lineage>
        <taxon>Bacteria</taxon>
        <taxon>Pseudomonadati</taxon>
        <taxon>Verrucomicrobiota</taxon>
        <taxon>Verrucomicrobiia</taxon>
        <taxon>Verrucomicrobiales</taxon>
        <taxon>Verrucomicrobiaceae</taxon>
        <taxon>Sulfuriroseicoccus</taxon>
    </lineage>
</organism>
<evidence type="ECO:0000256" key="1">
    <source>
        <dbReference type="ARBA" id="ARBA00022679"/>
    </source>
</evidence>
<protein>
    <recommendedName>
        <fullName evidence="6">Bifunctional uridylyltransferase/uridylyl-removing enzyme</fullName>
        <shortName evidence="6">UTase/UR</shortName>
    </recommendedName>
    <alternativeName>
        <fullName evidence="6">Bifunctional [protein-PII] modification enzyme</fullName>
    </alternativeName>
    <alternativeName>
        <fullName evidence="6">Bifunctional nitrogen sensor protein</fullName>
    </alternativeName>
    <domain>
        <recommendedName>
            <fullName evidence="6">[Protein-PII] uridylyltransferase</fullName>
            <shortName evidence="6">PII uridylyltransferase</shortName>
            <shortName evidence="6">UTase</shortName>
            <ecNumber evidence="6">2.7.7.59</ecNumber>
        </recommendedName>
    </domain>
    <domain>
        <recommendedName>
            <fullName evidence="6">[Protein-PII]-UMP uridylyl-removing enzyme</fullName>
            <shortName evidence="6">UR</shortName>
            <ecNumber evidence="6">3.1.4.-</ecNumber>
        </recommendedName>
    </domain>
</protein>
<dbReference type="InterPro" id="IPR002934">
    <property type="entry name" value="Polymerase_NTP_transf_dom"/>
</dbReference>
<dbReference type="SUPFAM" id="SSF81593">
    <property type="entry name" value="Nucleotidyltransferase substrate binding subunit/domain"/>
    <property type="match status" value="1"/>
</dbReference>
<dbReference type="InterPro" id="IPR002912">
    <property type="entry name" value="ACT_dom"/>
</dbReference>
<reference evidence="7 8" key="1">
    <citation type="submission" date="2020-12" db="EMBL/GenBank/DDBJ databases">
        <title>Sulforoseuscoccus oceanibium gen. nov., sp. nov., a representative of the phylum Verrucomicrobia with special cytoplasmic membrane, and proposal of Sulforoseuscoccusaceae fam. nov.</title>
        <authorList>
            <person name="Xi F."/>
        </authorList>
    </citation>
    <scope>NUCLEOTIDE SEQUENCE [LARGE SCALE GENOMIC DNA]</scope>
    <source>
        <strain evidence="7 8">T37</strain>
    </source>
</reference>
<evidence type="ECO:0000256" key="2">
    <source>
        <dbReference type="ARBA" id="ARBA00022695"/>
    </source>
</evidence>
<keyword evidence="1 6" id="KW-0808">Transferase</keyword>
<keyword evidence="8" id="KW-1185">Reference proteome</keyword>
<dbReference type="PANTHER" id="PTHR47320">
    <property type="entry name" value="BIFUNCTIONAL URIDYLYLTRANSFERASE/URIDYLYL-REMOVING ENZYME"/>
    <property type="match status" value="1"/>
</dbReference>
<dbReference type="SUPFAM" id="SSF55021">
    <property type="entry name" value="ACT-like"/>
    <property type="match status" value="2"/>
</dbReference>
<keyword evidence="2 6" id="KW-0548">Nucleotidyltransferase</keyword>
<comment type="similarity">
    <text evidence="6">Belongs to the GlnD family.</text>
</comment>
<dbReference type="InterPro" id="IPR013546">
    <property type="entry name" value="PII_UdlTrfase/GS_AdlTrfase"/>
</dbReference>
<comment type="function">
    <text evidence="6">Modifies, by uridylylation and deuridylylation, the PII regulatory proteins (GlnB and homologs), in response to the nitrogen status of the cell that GlnD senses through the glutamine level. Under low glutamine levels, catalyzes the conversion of the PII proteins and UTP to PII-UMP and PPi, while under higher glutamine levels, GlnD hydrolyzes PII-UMP to PII and UMP (deuridylylation). Thus, controls uridylylation state and activity of the PII proteins, and plays an important role in the regulation of nitrogen metabolism.</text>
</comment>
<keyword evidence="5 6" id="KW-0511">Multifunctional enzyme</keyword>
<comment type="catalytic activity">
    <reaction evidence="6">
        <text>[protein-PII]-L-tyrosine + UTP = [protein-PII]-uridylyl-L-tyrosine + diphosphate</text>
        <dbReference type="Rhea" id="RHEA:13673"/>
        <dbReference type="Rhea" id="RHEA-COMP:12147"/>
        <dbReference type="Rhea" id="RHEA-COMP:12148"/>
        <dbReference type="ChEBI" id="CHEBI:33019"/>
        <dbReference type="ChEBI" id="CHEBI:46398"/>
        <dbReference type="ChEBI" id="CHEBI:46858"/>
        <dbReference type="ChEBI" id="CHEBI:90602"/>
        <dbReference type="EC" id="2.7.7.59"/>
    </reaction>
</comment>
<dbReference type="InterPro" id="IPR006674">
    <property type="entry name" value="HD_domain"/>
</dbReference>
<dbReference type="CDD" id="cd05401">
    <property type="entry name" value="NT_GlnE_GlnD_like"/>
    <property type="match status" value="1"/>
</dbReference>
<dbReference type="AlphaFoldDB" id="A0A6B3L2F5"/>
<evidence type="ECO:0000256" key="3">
    <source>
        <dbReference type="ARBA" id="ARBA00022801"/>
    </source>
</evidence>
<dbReference type="HAMAP" id="MF_00277">
    <property type="entry name" value="PII_uridylyl_transf"/>
    <property type="match status" value="1"/>
</dbReference>
<dbReference type="PIRSF" id="PIRSF006288">
    <property type="entry name" value="PII_uridyltransf"/>
    <property type="match status" value="1"/>
</dbReference>
<dbReference type="EC" id="3.1.4.-" evidence="6"/>
<comment type="cofactor">
    <cofactor evidence="6">
        <name>Mg(2+)</name>
        <dbReference type="ChEBI" id="CHEBI:18420"/>
    </cofactor>
</comment>
<evidence type="ECO:0000256" key="4">
    <source>
        <dbReference type="ARBA" id="ARBA00022842"/>
    </source>
</evidence>
<accession>A0A6B3L2F5</accession>
<evidence type="ECO:0000313" key="7">
    <source>
        <dbReference type="EMBL" id="QQL44015.1"/>
    </source>
</evidence>
<dbReference type="CDD" id="cd04900">
    <property type="entry name" value="ACT_UUR-like_1"/>
    <property type="match status" value="1"/>
</dbReference>
<name>A0A6B3L2F5_9BACT</name>
<dbReference type="InterPro" id="IPR045865">
    <property type="entry name" value="ACT-like_dom_sf"/>
</dbReference>
<dbReference type="GO" id="GO:0008773">
    <property type="term" value="F:[protein-PII] uridylyltransferase activity"/>
    <property type="evidence" value="ECO:0007669"/>
    <property type="project" value="UniProtKB-UniRule"/>
</dbReference>
<dbReference type="GO" id="GO:0006808">
    <property type="term" value="P:regulation of nitrogen utilization"/>
    <property type="evidence" value="ECO:0007669"/>
    <property type="project" value="UniProtKB-UniRule"/>
</dbReference>
<comment type="catalytic activity">
    <reaction evidence="6">
        <text>[protein-PII]-uridylyl-L-tyrosine + H2O = [protein-PII]-L-tyrosine + UMP + H(+)</text>
        <dbReference type="Rhea" id="RHEA:48600"/>
        <dbReference type="Rhea" id="RHEA-COMP:12147"/>
        <dbReference type="Rhea" id="RHEA-COMP:12148"/>
        <dbReference type="ChEBI" id="CHEBI:15377"/>
        <dbReference type="ChEBI" id="CHEBI:15378"/>
        <dbReference type="ChEBI" id="CHEBI:46858"/>
        <dbReference type="ChEBI" id="CHEBI:57865"/>
        <dbReference type="ChEBI" id="CHEBI:90602"/>
    </reaction>
</comment>
<dbReference type="Pfam" id="PF24931">
    <property type="entry name" value="ACT_ACR9_3rd"/>
    <property type="match status" value="1"/>
</dbReference>
<dbReference type="GO" id="GO:0008081">
    <property type="term" value="F:phosphoric diester hydrolase activity"/>
    <property type="evidence" value="ECO:0007669"/>
    <property type="project" value="UniProtKB-UniRule"/>
</dbReference>
<dbReference type="PROSITE" id="PS51671">
    <property type="entry name" value="ACT"/>
    <property type="match status" value="2"/>
</dbReference>
<dbReference type="KEGG" id="soa:G3M56_008915"/>
<dbReference type="InterPro" id="IPR010043">
    <property type="entry name" value="UTase/UR"/>
</dbReference>
<keyword evidence="3 6" id="KW-0378">Hydrolase</keyword>